<evidence type="ECO:0000313" key="4">
    <source>
        <dbReference type="EMBL" id="THD26105.1"/>
    </source>
</evidence>
<feature type="compositionally biased region" description="Polar residues" evidence="2">
    <location>
        <begin position="1105"/>
        <end position="1116"/>
    </location>
</feature>
<evidence type="ECO:0000256" key="2">
    <source>
        <dbReference type="SAM" id="MobiDB-lite"/>
    </source>
</evidence>
<gene>
    <name evidence="4" type="ORF">D915_003006</name>
</gene>
<feature type="compositionally biased region" description="Polar residues" evidence="2">
    <location>
        <begin position="519"/>
        <end position="541"/>
    </location>
</feature>
<dbReference type="AlphaFoldDB" id="A0A4E0RGJ1"/>
<dbReference type="InterPro" id="IPR003307">
    <property type="entry name" value="W2_domain"/>
</dbReference>
<dbReference type="SUPFAM" id="SSF48371">
    <property type="entry name" value="ARM repeat"/>
    <property type="match status" value="2"/>
</dbReference>
<dbReference type="Proteomes" id="UP000230066">
    <property type="component" value="Unassembled WGS sequence"/>
</dbReference>
<dbReference type="CDD" id="cd11559">
    <property type="entry name" value="W2_eIF4G1_like"/>
    <property type="match status" value="1"/>
</dbReference>
<dbReference type="PROSITE" id="PS51363">
    <property type="entry name" value="W2"/>
    <property type="match status" value="1"/>
</dbReference>
<evidence type="ECO:0000313" key="5">
    <source>
        <dbReference type="Proteomes" id="UP000230066"/>
    </source>
</evidence>
<feature type="region of interest" description="Disordered" evidence="2">
    <location>
        <begin position="478"/>
        <end position="562"/>
    </location>
</feature>
<dbReference type="GO" id="GO:0003743">
    <property type="term" value="F:translation initiation factor activity"/>
    <property type="evidence" value="ECO:0007669"/>
    <property type="project" value="UniProtKB-KW"/>
</dbReference>
<sequence length="1170" mass="128618">MECLCLFMKVAGKYMDTPKAHNLMDQYFKRLRRILSRAAAAAANSDGANTSESLTGLSGRSKPIDDGGRGTVKSTVDVMVLPARVRFMIDDLLDLRENNWVPRRAGQRAEINKPRFLRDIRMEIFKLYCYADMTNILSAGNIQDHPDKSVVCSWADIPWFGNVVRLRAGLPNDCDIVMFLGSPGTTRRYLANLACKLVKLKHERASVLLLDGCRPLIRHLRPLWIGAIKSHTPVCTTLQQIAVVDPHSYVSNKLVCQSLISALHSLHNRESSMPCVEHPLRKESLIQQLSALKQATQHLVSLMDSGTLVAPTPAERSASSRDVPGSGYANHLAATASAAIASTVPFLSGLSASNPKSSRLNSFSGGSTDQGVADAKSWMELARMGEELCRSGTGNLTLISSNMRSKDSFTNGPLGRAKASDLNNRRFLGNKNGSNSHNGNNNNNYSQADGIKILTSDTSWNSTHDRLDDSDSAWARGLSGPITRRHSSAVKTTSSSGGSANNIANNLPPRMLRKMASQAAGTATSNGFCDNTSQLVNSSNDRPPVEDRRPGSAWSDSIRSDGPYRLTHDGVTQYVTPNVFQPAYLQSESSAQCNPPTSMAIPRTSTSCWEPSNRLAPAMAPTTLRNPTAHLRPDMQLNYGLNSRRTVIGSQAVVDGPVHSRQPVSPGQRINQGNTNPMTASNDILDTHSDSRALHTSRPGNASDEQKKLTKKLVGVTFPLALLEPWELANAIKTCSSLLGCDESETKSPKSGKNNTRRSLTLIWIHLLSKSLPQNSIAFSKSKFAAISASLMWCGDLLLSDIAEPLHGGKYHPLFLLVLQHLRLLVDELPDHARQNALVSLEDTQTLSVQCVSLSTLEERRVVFVRWFRNGRIRMNEMMPEGSQLNEKLLEILEERNLSFLVPSLNLSHRLTVLLTSEDPSVPQQDRDELVARAFLQCIQQHTTQDDRQSPEFIHTLLPAVYAYVYQVGLAECPSTASATELLNRERLAWKALLSTGLSDSLRGSPDRQLDALHALQLFWMSKGMPKGFLLRCFMNLYDSELVDENSFFAWKEEINPNYPAKGQALFEVNRWLNWLATAEEEEEEENETKLVAHTDKEGSVHSPDVSQSRVSTDTAPTHPPELCSDVKPDELTYPEMNAIPASLCGAKSSVGGGVSNGTDDTLTMLVMQQ</sequence>
<evidence type="ECO:0000256" key="1">
    <source>
        <dbReference type="ARBA" id="ARBA00022845"/>
    </source>
</evidence>
<name>A0A4E0RGJ1_FASHE</name>
<dbReference type="SMART" id="SM00515">
    <property type="entry name" value="eIF5C"/>
    <property type="match status" value="1"/>
</dbReference>
<keyword evidence="1" id="KW-0810">Translation regulation</keyword>
<keyword evidence="4" id="KW-0648">Protein biosynthesis</keyword>
<dbReference type="InterPro" id="IPR016024">
    <property type="entry name" value="ARM-type_fold"/>
</dbReference>
<dbReference type="Gene3D" id="1.25.40.180">
    <property type="match status" value="3"/>
</dbReference>
<protein>
    <submittedName>
        <fullName evidence="4">Translation initiation factor 4G</fullName>
    </submittedName>
</protein>
<feature type="compositionally biased region" description="Polar residues" evidence="2">
    <location>
        <begin position="662"/>
        <end position="684"/>
    </location>
</feature>
<reference evidence="4" key="1">
    <citation type="submission" date="2019-03" db="EMBL/GenBank/DDBJ databases">
        <title>Improved annotation for the trematode Fasciola hepatica.</title>
        <authorList>
            <person name="Choi Y.-J."/>
            <person name="Martin J."/>
            <person name="Mitreva M."/>
        </authorList>
    </citation>
    <scope>NUCLEOTIDE SEQUENCE [LARGE SCALE GENOMIC DNA]</scope>
</reference>
<feature type="region of interest" description="Disordered" evidence="2">
    <location>
        <begin position="47"/>
        <end position="70"/>
    </location>
</feature>
<feature type="region of interest" description="Disordered" evidence="2">
    <location>
        <begin position="656"/>
        <end position="685"/>
    </location>
</feature>
<dbReference type="EMBL" id="JXXN02000862">
    <property type="protein sequence ID" value="THD26105.1"/>
    <property type="molecule type" value="Genomic_DNA"/>
</dbReference>
<feature type="compositionally biased region" description="Low complexity" evidence="2">
    <location>
        <begin position="494"/>
        <end position="506"/>
    </location>
</feature>
<keyword evidence="5" id="KW-1185">Reference proteome</keyword>
<feature type="region of interest" description="Disordered" evidence="2">
    <location>
        <begin position="403"/>
        <end position="448"/>
    </location>
</feature>
<organism evidence="4 5">
    <name type="scientific">Fasciola hepatica</name>
    <name type="common">Liver fluke</name>
    <dbReference type="NCBI Taxonomy" id="6192"/>
    <lineage>
        <taxon>Eukaryota</taxon>
        <taxon>Metazoa</taxon>
        <taxon>Spiralia</taxon>
        <taxon>Lophotrochozoa</taxon>
        <taxon>Platyhelminthes</taxon>
        <taxon>Trematoda</taxon>
        <taxon>Digenea</taxon>
        <taxon>Plagiorchiida</taxon>
        <taxon>Echinostomata</taxon>
        <taxon>Echinostomatoidea</taxon>
        <taxon>Fasciolidae</taxon>
        <taxon>Fasciola</taxon>
    </lineage>
</organism>
<dbReference type="GO" id="GO:0006417">
    <property type="term" value="P:regulation of translation"/>
    <property type="evidence" value="ECO:0007669"/>
    <property type="project" value="UniProtKB-KW"/>
</dbReference>
<proteinExistence type="predicted"/>
<keyword evidence="4" id="KW-0396">Initiation factor</keyword>
<feature type="compositionally biased region" description="Basic and acidic residues" evidence="2">
    <location>
        <begin position="1088"/>
        <end position="1100"/>
    </location>
</feature>
<dbReference type="Pfam" id="PF02020">
    <property type="entry name" value="W2"/>
    <property type="match status" value="1"/>
</dbReference>
<feature type="compositionally biased region" description="Polar residues" evidence="2">
    <location>
        <begin position="47"/>
        <end position="58"/>
    </location>
</feature>
<dbReference type="PANTHER" id="PTHR23253">
    <property type="entry name" value="EUKARYOTIC TRANSLATION INITIATION FACTOR 4 GAMMA"/>
    <property type="match status" value="1"/>
</dbReference>
<feature type="domain" description="W2" evidence="3">
    <location>
        <begin position="875"/>
        <end position="1086"/>
    </location>
</feature>
<comment type="caution">
    <text evidence="4">The sequence shown here is derived from an EMBL/GenBank/DDBJ whole genome shotgun (WGS) entry which is preliminary data.</text>
</comment>
<accession>A0A4E0RGJ1</accession>
<evidence type="ECO:0000259" key="3">
    <source>
        <dbReference type="PROSITE" id="PS51363"/>
    </source>
</evidence>
<feature type="compositionally biased region" description="Low complexity" evidence="2">
    <location>
        <begin position="429"/>
        <end position="446"/>
    </location>
</feature>
<feature type="region of interest" description="Disordered" evidence="2">
    <location>
        <begin position="1083"/>
        <end position="1129"/>
    </location>
</feature>